<dbReference type="Gene3D" id="3.40.50.150">
    <property type="entry name" value="Vaccinia Virus protein VP39"/>
    <property type="match status" value="1"/>
</dbReference>
<dbReference type="CDD" id="cd02440">
    <property type="entry name" value="AdoMet_MTases"/>
    <property type="match status" value="1"/>
</dbReference>
<gene>
    <name evidence="1" type="ordered locus">Sinac_6722</name>
</gene>
<sequence length="266" mass="30859">MLHIVEEPVVSRSLLTRCRLFLKYFMWPGTNWVSREKSRLVKMLIPGTSESPVRTLDCGCGNAYFAHQAVLRGAVCTGITIHEWERDHCEEMRDYLGVPKDRMSFQVVSLDHFAADEACRGKFDQILLLDVIEHILDADATLRQIHELLDEDGFVYITTPNRDWQANADHLRVSRIENGWHVRNGYTMEQLEAILERNQFEPIDRLRFGTLGSSVVTRIQHSLFRSRIDLLTVLFFPFLKLLALALSPWRDPHTIFVLARKKSRPN</sequence>
<evidence type="ECO:0000313" key="1">
    <source>
        <dbReference type="EMBL" id="AGA30792.1"/>
    </source>
</evidence>
<dbReference type="SUPFAM" id="SSF53335">
    <property type="entry name" value="S-adenosyl-L-methionine-dependent methyltransferases"/>
    <property type="match status" value="1"/>
</dbReference>
<keyword evidence="2" id="KW-1185">Reference proteome</keyword>
<dbReference type="eggNOG" id="COG2227">
    <property type="taxonomic scope" value="Bacteria"/>
</dbReference>
<accession>L0DNF3</accession>
<dbReference type="Pfam" id="PF13489">
    <property type="entry name" value="Methyltransf_23"/>
    <property type="match status" value="1"/>
</dbReference>
<name>L0DNF3_SINAD</name>
<dbReference type="Proteomes" id="UP000010798">
    <property type="component" value="Chromosome"/>
</dbReference>
<protein>
    <recommendedName>
        <fullName evidence="3">Methyltransferase family protein</fullName>
    </recommendedName>
</protein>
<dbReference type="RefSeq" id="WP_015249870.1">
    <property type="nucleotide sequence ID" value="NC_019892.1"/>
</dbReference>
<dbReference type="EMBL" id="CP003364">
    <property type="protein sequence ID" value="AGA30792.1"/>
    <property type="molecule type" value="Genomic_DNA"/>
</dbReference>
<dbReference type="STRING" id="886293.Sinac_6722"/>
<proteinExistence type="predicted"/>
<reference evidence="1 2" key="1">
    <citation type="submission" date="2012-02" db="EMBL/GenBank/DDBJ databases">
        <title>Complete sequence of chromosome of Singulisphaera acidiphila DSM 18658.</title>
        <authorList>
            <consortium name="US DOE Joint Genome Institute (JGI-PGF)"/>
            <person name="Lucas S."/>
            <person name="Copeland A."/>
            <person name="Lapidus A."/>
            <person name="Glavina del Rio T."/>
            <person name="Dalin E."/>
            <person name="Tice H."/>
            <person name="Bruce D."/>
            <person name="Goodwin L."/>
            <person name="Pitluck S."/>
            <person name="Peters L."/>
            <person name="Ovchinnikova G."/>
            <person name="Chertkov O."/>
            <person name="Kyrpides N."/>
            <person name="Mavromatis K."/>
            <person name="Ivanova N."/>
            <person name="Brettin T."/>
            <person name="Detter J.C."/>
            <person name="Han C."/>
            <person name="Larimer F."/>
            <person name="Land M."/>
            <person name="Hauser L."/>
            <person name="Markowitz V."/>
            <person name="Cheng J.-F."/>
            <person name="Hugenholtz P."/>
            <person name="Woyke T."/>
            <person name="Wu D."/>
            <person name="Tindall B."/>
            <person name="Pomrenke H."/>
            <person name="Brambilla E."/>
            <person name="Klenk H.-P."/>
            <person name="Eisen J.A."/>
        </authorList>
    </citation>
    <scope>NUCLEOTIDE SEQUENCE [LARGE SCALE GENOMIC DNA]</scope>
    <source>
        <strain evidence="2">ATCC BAA-1392 / DSM 18658 / VKM B-2454 / MOB10</strain>
    </source>
</reference>
<dbReference type="InterPro" id="IPR029063">
    <property type="entry name" value="SAM-dependent_MTases_sf"/>
</dbReference>
<organism evidence="1 2">
    <name type="scientific">Singulisphaera acidiphila (strain ATCC BAA-1392 / DSM 18658 / VKM B-2454 / MOB10)</name>
    <dbReference type="NCBI Taxonomy" id="886293"/>
    <lineage>
        <taxon>Bacteria</taxon>
        <taxon>Pseudomonadati</taxon>
        <taxon>Planctomycetota</taxon>
        <taxon>Planctomycetia</taxon>
        <taxon>Isosphaerales</taxon>
        <taxon>Isosphaeraceae</taxon>
        <taxon>Singulisphaera</taxon>
    </lineage>
</organism>
<dbReference type="KEGG" id="saci:Sinac_6722"/>
<dbReference type="OrthoDB" id="5566900at2"/>
<dbReference type="AlphaFoldDB" id="L0DNF3"/>
<dbReference type="HOGENOM" id="CLU_1045442_0_0_0"/>
<evidence type="ECO:0000313" key="2">
    <source>
        <dbReference type="Proteomes" id="UP000010798"/>
    </source>
</evidence>
<evidence type="ECO:0008006" key="3">
    <source>
        <dbReference type="Google" id="ProtNLM"/>
    </source>
</evidence>